<accession>A0A669PVV9</accession>
<evidence type="ECO:0000259" key="1">
    <source>
        <dbReference type="Pfam" id="PF00134"/>
    </source>
</evidence>
<dbReference type="InterPro" id="IPR006671">
    <property type="entry name" value="Cyclin_N"/>
</dbReference>
<dbReference type="Proteomes" id="UP000472261">
    <property type="component" value="Unplaced"/>
</dbReference>
<dbReference type="Gene3D" id="1.10.472.10">
    <property type="entry name" value="Cyclin-like"/>
    <property type="match status" value="1"/>
</dbReference>
<dbReference type="PANTHER" id="PTHR21615">
    <property type="entry name" value="CYCLIN N-TERMINAL DOMAIN-CONTAINING PROTEIN 1"/>
    <property type="match status" value="1"/>
</dbReference>
<sequence>MALQGPLALGAFSSPDPLFGEVAPEIIEDTLIHLAMENEQHLSVLPDPAGCFREARAVEFIFLLSEKWHLDQPARYQAVELLERFMIKQVEQIYTSPQQNVIGGEEGRSQNSLQEQIYDTFVLRLVSCIQLASKLSLHYNAVNSDTALKFLQSLRYSYTKQELLESELAVLETLQFQINVLTPLAYIELLLEVLGHNGCLLPAKPLHQMCIQLLDFFYLKRDTIYDTLLSTAIENLTPSELQIAKFLIVKEDLMLLAVGIISTSAFMLNPEHWKKVVEHLNCITGITSQSISEFSYAVLKHIIGSITPKQIPFSAPKALF</sequence>
<evidence type="ECO:0000313" key="2">
    <source>
        <dbReference type="Ensembl" id="ENSPCLP00000011595.1"/>
    </source>
</evidence>
<dbReference type="GO" id="GO:0035861">
    <property type="term" value="C:site of double-strand break"/>
    <property type="evidence" value="ECO:0007669"/>
    <property type="project" value="TreeGrafter"/>
</dbReference>
<dbReference type="PANTHER" id="PTHR21615:SF2">
    <property type="entry name" value="CYCLIN N-TERMINAL DOMAIN-CONTAINING PROTEIN 1"/>
    <property type="match status" value="1"/>
</dbReference>
<protein>
    <submittedName>
        <fullName evidence="2">Cyclin N-terminal domain containing 1</fullName>
    </submittedName>
</protein>
<dbReference type="SUPFAM" id="SSF47954">
    <property type="entry name" value="Cyclin-like"/>
    <property type="match status" value="1"/>
</dbReference>
<dbReference type="GO" id="GO:0007131">
    <property type="term" value="P:reciprocal meiotic recombination"/>
    <property type="evidence" value="ECO:0007669"/>
    <property type="project" value="TreeGrafter"/>
</dbReference>
<dbReference type="AlphaFoldDB" id="A0A669PVV9"/>
<dbReference type="Pfam" id="PF00134">
    <property type="entry name" value="Cyclin_N"/>
    <property type="match status" value="1"/>
</dbReference>
<dbReference type="CDD" id="cd20541">
    <property type="entry name" value="CYCLIN_CNTD1"/>
    <property type="match status" value="1"/>
</dbReference>
<name>A0A669PVV9_PHACC</name>
<proteinExistence type="predicted"/>
<keyword evidence="3" id="KW-1185">Reference proteome</keyword>
<reference evidence="2" key="2">
    <citation type="submission" date="2025-09" db="UniProtKB">
        <authorList>
            <consortium name="Ensembl"/>
        </authorList>
    </citation>
    <scope>IDENTIFICATION</scope>
</reference>
<feature type="domain" description="Cyclin N-terminal" evidence="1">
    <location>
        <begin position="56"/>
        <end position="179"/>
    </location>
</feature>
<dbReference type="Ensembl" id="ENSPCLT00000015537.1">
    <property type="protein sequence ID" value="ENSPCLP00000011595.1"/>
    <property type="gene ID" value="ENSPCLG00000009565.1"/>
</dbReference>
<dbReference type="OMA" id="CFKETRI"/>
<dbReference type="InterPro" id="IPR036915">
    <property type="entry name" value="Cyclin-like_sf"/>
</dbReference>
<organism evidence="2 3">
    <name type="scientific">Phasianus colchicus</name>
    <name type="common">Common pheasant</name>
    <dbReference type="NCBI Taxonomy" id="9054"/>
    <lineage>
        <taxon>Eukaryota</taxon>
        <taxon>Metazoa</taxon>
        <taxon>Chordata</taxon>
        <taxon>Craniata</taxon>
        <taxon>Vertebrata</taxon>
        <taxon>Euteleostomi</taxon>
        <taxon>Archelosauria</taxon>
        <taxon>Archosauria</taxon>
        <taxon>Dinosauria</taxon>
        <taxon>Saurischia</taxon>
        <taxon>Theropoda</taxon>
        <taxon>Coelurosauria</taxon>
        <taxon>Aves</taxon>
        <taxon>Neognathae</taxon>
        <taxon>Galloanserae</taxon>
        <taxon>Galliformes</taxon>
        <taxon>Phasianidae</taxon>
        <taxon>Phasianinae</taxon>
        <taxon>Phasianus</taxon>
    </lineage>
</organism>
<evidence type="ECO:0000313" key="3">
    <source>
        <dbReference type="Proteomes" id="UP000472261"/>
    </source>
</evidence>
<reference evidence="2" key="1">
    <citation type="submission" date="2025-08" db="UniProtKB">
        <authorList>
            <consortium name="Ensembl"/>
        </authorList>
    </citation>
    <scope>IDENTIFICATION</scope>
</reference>